<comment type="caution">
    <text evidence="3">The sequence shown here is derived from an EMBL/GenBank/DDBJ whole genome shotgun (WGS) entry which is preliminary data.</text>
</comment>
<dbReference type="GO" id="GO:0043709">
    <property type="term" value="P:cell adhesion involved in single-species biofilm formation"/>
    <property type="evidence" value="ECO:0007669"/>
    <property type="project" value="TreeGrafter"/>
</dbReference>
<evidence type="ECO:0000256" key="1">
    <source>
        <dbReference type="SAM" id="MobiDB-lite"/>
    </source>
</evidence>
<feature type="compositionally biased region" description="Polar residues" evidence="1">
    <location>
        <begin position="732"/>
        <end position="741"/>
    </location>
</feature>
<feature type="compositionally biased region" description="Low complexity" evidence="1">
    <location>
        <begin position="1366"/>
        <end position="1382"/>
    </location>
</feature>
<feature type="region of interest" description="Disordered" evidence="1">
    <location>
        <begin position="1528"/>
        <end position="1966"/>
    </location>
</feature>
<dbReference type="RefSeq" id="WP_149848274.1">
    <property type="nucleotide sequence ID" value="NZ_VUOB01000008.1"/>
</dbReference>
<gene>
    <name evidence="3" type="ORF">F0L68_05190</name>
</gene>
<reference evidence="3 4" key="2">
    <citation type="submission" date="2019-09" db="EMBL/GenBank/DDBJ databases">
        <authorList>
            <person name="Jin C."/>
        </authorList>
    </citation>
    <scope>NUCLEOTIDE SEQUENCE [LARGE SCALE GENOMIC DNA]</scope>
    <source>
        <strain evidence="3 4">AN110305</strain>
    </source>
</reference>
<feature type="compositionally biased region" description="Polar residues" evidence="1">
    <location>
        <begin position="1665"/>
        <end position="1675"/>
    </location>
</feature>
<feature type="compositionally biased region" description="Low complexity" evidence="1">
    <location>
        <begin position="1124"/>
        <end position="1135"/>
    </location>
</feature>
<evidence type="ECO:0000313" key="4">
    <source>
        <dbReference type="Proteomes" id="UP000323454"/>
    </source>
</evidence>
<dbReference type="OrthoDB" id="5165923at2"/>
<keyword evidence="4" id="KW-1185">Reference proteome</keyword>
<feature type="domain" description="GGDEF" evidence="2">
    <location>
        <begin position="397"/>
        <end position="525"/>
    </location>
</feature>
<feature type="compositionally biased region" description="Low complexity" evidence="1">
    <location>
        <begin position="1562"/>
        <end position="1571"/>
    </location>
</feature>
<protein>
    <submittedName>
        <fullName evidence="3">Diguanylate cyclase</fullName>
    </submittedName>
</protein>
<feature type="compositionally biased region" description="Low complexity" evidence="1">
    <location>
        <begin position="698"/>
        <end position="710"/>
    </location>
</feature>
<feature type="compositionally biased region" description="Basic and acidic residues" evidence="1">
    <location>
        <begin position="983"/>
        <end position="998"/>
    </location>
</feature>
<feature type="region of interest" description="Disordered" evidence="1">
    <location>
        <begin position="1049"/>
        <end position="1336"/>
    </location>
</feature>
<dbReference type="InterPro" id="IPR000160">
    <property type="entry name" value="GGDEF_dom"/>
</dbReference>
<feature type="region of interest" description="Disordered" evidence="1">
    <location>
        <begin position="516"/>
        <end position="559"/>
    </location>
</feature>
<dbReference type="PROSITE" id="PS50887">
    <property type="entry name" value="GGDEF"/>
    <property type="match status" value="1"/>
</dbReference>
<dbReference type="InterPro" id="IPR043128">
    <property type="entry name" value="Rev_trsase/Diguanyl_cyclase"/>
</dbReference>
<dbReference type="Pfam" id="PF00990">
    <property type="entry name" value="GGDEF"/>
    <property type="match status" value="1"/>
</dbReference>
<feature type="region of interest" description="Disordered" evidence="1">
    <location>
        <begin position="1357"/>
        <end position="1382"/>
    </location>
</feature>
<feature type="compositionally biased region" description="Gly residues" evidence="1">
    <location>
        <begin position="1210"/>
        <end position="1223"/>
    </location>
</feature>
<evidence type="ECO:0000313" key="3">
    <source>
        <dbReference type="EMBL" id="KAA2265238.1"/>
    </source>
</evidence>
<feature type="compositionally biased region" description="Low complexity" evidence="1">
    <location>
        <begin position="652"/>
        <end position="669"/>
    </location>
</feature>
<accession>A0A5B2XMZ3</accession>
<reference evidence="3 4" key="1">
    <citation type="submission" date="2019-09" db="EMBL/GenBank/DDBJ databases">
        <title>Goodfellowia gen. nov., a new genus of the Pseudonocardineae related to Actinoalloteichus, containing Goodfellowia coeruleoviolacea gen. nov., comb. nov. gen. nov., comb. nov.</title>
        <authorList>
            <person name="Labeda D."/>
        </authorList>
    </citation>
    <scope>NUCLEOTIDE SEQUENCE [LARGE SCALE GENOMIC DNA]</scope>
    <source>
        <strain evidence="3 4">AN110305</strain>
    </source>
</reference>
<feature type="compositionally biased region" description="Pro residues" evidence="1">
    <location>
        <begin position="1742"/>
        <end position="1755"/>
    </location>
</feature>
<proteinExistence type="predicted"/>
<dbReference type="InterPro" id="IPR029787">
    <property type="entry name" value="Nucleotide_cyclase"/>
</dbReference>
<feature type="compositionally biased region" description="Basic and acidic residues" evidence="1">
    <location>
        <begin position="621"/>
        <end position="633"/>
    </location>
</feature>
<dbReference type="InterPro" id="IPR050469">
    <property type="entry name" value="Diguanylate_Cyclase"/>
</dbReference>
<feature type="compositionally biased region" description="Low complexity" evidence="1">
    <location>
        <begin position="769"/>
        <end position="778"/>
    </location>
</feature>
<feature type="compositionally biased region" description="Low complexity" evidence="1">
    <location>
        <begin position="1605"/>
        <end position="1629"/>
    </location>
</feature>
<feature type="compositionally biased region" description="Basic and acidic residues" evidence="1">
    <location>
        <begin position="1720"/>
        <end position="1738"/>
    </location>
</feature>
<name>A0A5B2XMZ3_9PSEU</name>
<dbReference type="SUPFAM" id="SSF55073">
    <property type="entry name" value="Nucleotide cyclase"/>
    <property type="match status" value="1"/>
</dbReference>
<feature type="compositionally biased region" description="Low complexity" evidence="1">
    <location>
        <begin position="1449"/>
        <end position="1477"/>
    </location>
</feature>
<feature type="region of interest" description="Disordered" evidence="1">
    <location>
        <begin position="609"/>
        <end position="814"/>
    </location>
</feature>
<dbReference type="GO" id="GO:0005886">
    <property type="term" value="C:plasma membrane"/>
    <property type="evidence" value="ECO:0007669"/>
    <property type="project" value="TreeGrafter"/>
</dbReference>
<dbReference type="Proteomes" id="UP000323454">
    <property type="component" value="Unassembled WGS sequence"/>
</dbReference>
<dbReference type="CDD" id="cd01949">
    <property type="entry name" value="GGDEF"/>
    <property type="match status" value="1"/>
</dbReference>
<evidence type="ECO:0000259" key="2">
    <source>
        <dbReference type="PROSITE" id="PS50887"/>
    </source>
</evidence>
<dbReference type="PANTHER" id="PTHR45138">
    <property type="entry name" value="REGULATORY COMPONENTS OF SENSORY TRANSDUCTION SYSTEM"/>
    <property type="match status" value="1"/>
</dbReference>
<feature type="compositionally biased region" description="Basic and acidic residues" evidence="1">
    <location>
        <begin position="1103"/>
        <end position="1123"/>
    </location>
</feature>
<feature type="compositionally biased region" description="Low complexity" evidence="1">
    <location>
        <begin position="1845"/>
        <end position="1856"/>
    </location>
</feature>
<dbReference type="Gene3D" id="3.30.70.270">
    <property type="match status" value="1"/>
</dbReference>
<sequence>MSTLVVPAWRLRWRAPELTLVLGERAAALAAARRDEPDRLRAESLVVFASNRLGRGVRVADRALGALRAAEAAGEQELIWRLRVELAGCARSAGAPLTGFAALRPVLEAGGVPESLRAAALVQASECLVTLGRGKELTESLAEADRLYGSDPELDSDTRLLLRGLLHAVAAAHHRRWGDLEAALASARAGLALLDQLRDPDTDNGQARGKLTLELVCALMDSDQLGDAAAAAAPLLALPVRAPSATTAGWLRLALATRLHLPAGRVELARDLLRDAADSAERHQLDSLHAESLLALAHVHEMSGELTEALTSLRSAHAAERRRARSVYLVRARLAEEFTVEFFGLRGQPAGLRQQFATLIHQRGDAPTETDESTGLLNRRGFRRTLDEAVGEATDGEALSLVLLDVSGLEPDSVPLLEQVFLQLAERVRGTAPERAELARVGGDELAVLLPGSTGEQAKRWTEELRSELATEQWAGLAPGHTVTVHTGVAQYQPGSDADVFLTEADHALLTAKTLSAAGVDGGQPKGTEPATPGRQWRPGQAYRPEGVRRRVRRSGDESTAEVLSAAWAQAADRWRLGHVAPDGGDTATGAGAAAGAEAEAGAEAGVGVGVGVGEESSPQDVREDLRDDEQVRGGRRRADKQPSGSTQETSGGAAVPAAGLIAAAGALRSGRRRAVEEHPQDESSAEQPADLPPLPGPASTGPATTTTARADAEADRRHPSAAWSVAPTGPGQPSATQPGPGNQDAVRSDAEPAPQPRQRSAAEDPSVPTTTRSTAPPETSPPAPTTGRRPNVSTEAHDEPAAPAGGAARHGSDAATGLDALLAAARLSGAKGTGGRRRAPSDDDIADTEPQSSAAEAPATPADHQRQSASWPAMNSIMLDPDKLVSRHSAGPTEAGQPTDLGDAASPAADLRADGGGESPGSMDPGGLPGRAAAGMGGLPGRAAEGMGGLPSRTAEDTSDLPGRTAEHGDAAGRAALQWRVEPPRRSQSDEDSDRATASEPGWTQGPLDATPEPSAGDTGSPAPLPAFLDPGLAELAALAKALREHSFDVEHSAEQELTTTTTTETSAGHRSPPEPGTSADPEPQPAGQSTDPTPFAAFDSVADRGAEVRLGDTAASHERSSVESAGSYGSAAGRGEEAPFGVPAGDRPASGGEQADREAFGAAGSTTSLGQFAERGSGSRPEAVVAHDMVAGHGGSAAAGTPADGRGLTVGSGSAVGGAAGTRGQPTDELGLAAEGEVAGTYRSAGETGSSVAFELPGTRGSGQRSADQGESSVSGGAFGEYGSRVGRDSSGALGLPGAHDSDSAYAAGGGSGQRSADPGESPVSGGAFGEYGSRVGRDSSGALGLPGAHDSDSAYAAGGGHDSSGSYDLAASGGSAAGTAASELPSGLGLIAAYESVAEQLALAARGSVASGEPSAADNPASIDLGETPTVPQPKVGKDGLPVGQPAASPVAAATATLPDSSASAGATHGSASADPVAPPALSYASTPAAPFAPSPPSAASMPGDPFAASVDSFTSVAPAHAPMPGDSVAAGHAPTLSEPVAPPVPSQSPILADPPATPAHDPASSDPTVPPVPSQATGPGRPPVSAVFSAPDGDVPAARIPEPGSAPEFGSSPGSPGSAGSTSEGLADPLPFAPTSFDGPPVKPTPVTRERMTREPLAFASSESEAGTSMASEPGSFGAVTYLRPQHQDGPSPRESAPRRDRGLNPLPDEVPPTPRPDEIPRPPEPDEIPRPAEPDEIPSPPEPVPSPFEPGPDGIPSEPGPSLAEVAFLGAADVEDEPSRDEDRAPGQAFGKPSAGRGRRRKGGPGLAELLTEALVAYETGRRSGADPDDDAVEDWARSAALLPAGPEPAGQQDSGLSHPGIVSFDTSGRSGAEPVGADTGQRRTEPGTSQESDAERTGPIVLGGRPQAVQPQVEPGAAGPPSDAETTGPIRFRAGSGAPEARSAAPDSGSRHGAWTLPDA</sequence>
<dbReference type="SMART" id="SM00267">
    <property type="entry name" value="GGDEF"/>
    <property type="match status" value="1"/>
</dbReference>
<dbReference type="GO" id="GO:0052621">
    <property type="term" value="F:diguanylate cyclase activity"/>
    <property type="evidence" value="ECO:0007669"/>
    <property type="project" value="TreeGrafter"/>
</dbReference>
<dbReference type="PANTHER" id="PTHR45138:SF9">
    <property type="entry name" value="DIGUANYLATE CYCLASE DGCM-RELATED"/>
    <property type="match status" value="1"/>
</dbReference>
<dbReference type="GO" id="GO:1902201">
    <property type="term" value="P:negative regulation of bacterial-type flagellum-dependent cell motility"/>
    <property type="evidence" value="ECO:0007669"/>
    <property type="project" value="TreeGrafter"/>
</dbReference>
<feature type="compositionally biased region" description="Basic and acidic residues" evidence="1">
    <location>
        <begin position="546"/>
        <end position="557"/>
    </location>
</feature>
<feature type="compositionally biased region" description="Polar residues" evidence="1">
    <location>
        <begin position="1264"/>
        <end position="1277"/>
    </location>
</feature>
<feature type="region of interest" description="Disordered" evidence="1">
    <location>
        <begin position="828"/>
        <end position="1030"/>
    </location>
</feature>
<feature type="compositionally biased region" description="Low complexity" evidence="1">
    <location>
        <begin position="802"/>
        <end position="814"/>
    </location>
</feature>
<organism evidence="3 4">
    <name type="scientific">Solihabitans fulvus</name>
    <dbReference type="NCBI Taxonomy" id="1892852"/>
    <lineage>
        <taxon>Bacteria</taxon>
        <taxon>Bacillati</taxon>
        <taxon>Actinomycetota</taxon>
        <taxon>Actinomycetes</taxon>
        <taxon>Pseudonocardiales</taxon>
        <taxon>Pseudonocardiaceae</taxon>
        <taxon>Solihabitans</taxon>
    </lineage>
</organism>
<feature type="region of interest" description="Disordered" evidence="1">
    <location>
        <begin position="1412"/>
        <end position="1482"/>
    </location>
</feature>
<dbReference type="EMBL" id="VUOB01000008">
    <property type="protein sequence ID" value="KAA2265238.1"/>
    <property type="molecule type" value="Genomic_DNA"/>
</dbReference>